<dbReference type="AlphaFoldDB" id="A0AAF0EUG2"/>
<dbReference type="InterPro" id="IPR038273">
    <property type="entry name" value="Ndc80_sf"/>
</dbReference>
<feature type="coiled-coil region" evidence="11">
    <location>
        <begin position="316"/>
        <end position="395"/>
    </location>
</feature>
<dbReference type="Gene3D" id="1.10.418.30">
    <property type="entry name" value="Ncd80 complex, Ncd80 subunit"/>
    <property type="match status" value="1"/>
</dbReference>
<dbReference type="GO" id="GO:0005634">
    <property type="term" value="C:nucleus"/>
    <property type="evidence" value="ECO:0007669"/>
    <property type="project" value="UniProtKB-SubCell"/>
</dbReference>
<keyword evidence="7 10" id="KW-0539">Nucleus</keyword>
<keyword evidence="9 10" id="KW-0137">Centromere</keyword>
<comment type="similarity">
    <text evidence="1 10">Belongs to the NDC80/HEC1 family.</text>
</comment>
<dbReference type="GO" id="GO:0031262">
    <property type="term" value="C:Ndc80 complex"/>
    <property type="evidence" value="ECO:0007669"/>
    <property type="project" value="UniProtKB-UniRule"/>
</dbReference>
<name>A0AAF0EUG2_9BASI</name>
<comment type="subcellular location">
    <subcellularLocation>
        <location evidence="10">Chromosome</location>
        <location evidence="10">Centromere</location>
        <location evidence="10">Kinetochore</location>
    </subcellularLocation>
    <subcellularLocation>
        <location evidence="10">Nucleus</location>
    </subcellularLocation>
</comment>
<feature type="domain" description="Kinetochore protein Ndc80 CH" evidence="13">
    <location>
        <begin position="66"/>
        <end position="204"/>
    </location>
</feature>
<feature type="coiled-coil region" evidence="11">
    <location>
        <begin position="493"/>
        <end position="570"/>
    </location>
</feature>
<comment type="function">
    <text evidence="10">Acts as a component of the essential kinetochore-associated NDC80 complex, which is required for chromosome segregation and spindle checkpoint activity.</text>
</comment>
<dbReference type="GO" id="GO:0051315">
    <property type="term" value="P:attachment of mitotic spindle microtubules to kinetochore"/>
    <property type="evidence" value="ECO:0007669"/>
    <property type="project" value="UniProtKB-UniRule"/>
</dbReference>
<evidence type="ECO:0000256" key="6">
    <source>
        <dbReference type="ARBA" id="ARBA00023054"/>
    </source>
</evidence>
<evidence type="ECO:0000256" key="4">
    <source>
        <dbReference type="ARBA" id="ARBA00022776"/>
    </source>
</evidence>
<evidence type="ECO:0000256" key="8">
    <source>
        <dbReference type="ARBA" id="ARBA00023306"/>
    </source>
</evidence>
<keyword evidence="2 10" id="KW-0158">Chromosome</keyword>
<organism evidence="14 15">
    <name type="scientific">Malassezia japonica</name>
    <dbReference type="NCBI Taxonomy" id="223818"/>
    <lineage>
        <taxon>Eukaryota</taxon>
        <taxon>Fungi</taxon>
        <taxon>Dikarya</taxon>
        <taxon>Basidiomycota</taxon>
        <taxon>Ustilaginomycotina</taxon>
        <taxon>Malasseziomycetes</taxon>
        <taxon>Malasseziales</taxon>
        <taxon>Malasseziaceae</taxon>
        <taxon>Malassezia</taxon>
    </lineage>
</organism>
<evidence type="ECO:0000256" key="11">
    <source>
        <dbReference type="SAM" id="Coils"/>
    </source>
</evidence>
<keyword evidence="3 10" id="KW-0132">Cell division</keyword>
<evidence type="ECO:0000256" key="9">
    <source>
        <dbReference type="ARBA" id="ARBA00023328"/>
    </source>
</evidence>
<keyword evidence="8 10" id="KW-0131">Cell cycle</keyword>
<dbReference type="EMBL" id="CP119958">
    <property type="protein sequence ID" value="WFD37353.1"/>
    <property type="molecule type" value="Genomic_DNA"/>
</dbReference>
<dbReference type="Pfam" id="PF03801">
    <property type="entry name" value="Ndc80_HEC"/>
    <property type="match status" value="1"/>
</dbReference>
<protein>
    <recommendedName>
        <fullName evidence="10">Kinetochore protein NDC80</fullName>
    </recommendedName>
</protein>
<keyword evidence="6 11" id="KW-0175">Coiled coil</keyword>
<gene>
    <name evidence="14" type="primary">NDC80</name>
    <name evidence="14" type="ORF">MJAP1_000297</name>
</gene>
<evidence type="ECO:0000256" key="7">
    <source>
        <dbReference type="ARBA" id="ARBA00023242"/>
    </source>
</evidence>
<sequence>MSQPRRMTLASLDTNQPAAAPKAMKPPPVSNRPRMSVVRRQSALPPTTSPRRSIARPSMSGRRSFAGRLSMVPGMSVPAVPAKDMRLRSKAARPMMEADLSAFLDRTGFVTPHANHNSRLVHEPTQQAFMDMFKHVYRVCIDGEYKFDEGKKFDDETQQLLRDLQYPFLEDLTKTKLMAAGSHQNWPVCLAMLDWIVRMGTMLNSVGYGPLERTDDNELHAIFFPYLWRCYDLFWTQEVDEFPQQTAELKESFRAKNQELATSTADLEAQHAALQGEYNRLMHAWPRVREEKEGKVLLKDIHAFNDYRETKLLPRMEKTRRHIARLEAEVAETVDELQHKRRELARAASEVEAQGVSDDAYERLAAEREQLTSLLQDIQAQRKGAHERCDKTEVELTRKQDLVESRLAAFHKGAERIALAMPDGVQRAQIALHPAHPTTMLPPGVSMSPVLAKIKDAHTRHTTRATDLESERAARAAAGEALRADVVRLHREHRAREKRLAALSDELATLTRDAADEESAAAKLIAQKRTFVQGQHQASAARLQHAKGRLAEVEAELAQLDEGLQAERQAIDCDMYDALHTLLDLKELVKNGLQEIEYAVTAQSKP</sequence>
<keyword evidence="4 10" id="KW-0498">Mitosis</keyword>
<proteinExistence type="inferred from homology"/>
<dbReference type="InterPro" id="IPR005550">
    <property type="entry name" value="Kinetochore_Ndc80"/>
</dbReference>
<evidence type="ECO:0000256" key="3">
    <source>
        <dbReference type="ARBA" id="ARBA00022618"/>
    </source>
</evidence>
<accession>A0AAF0EUG2</accession>
<evidence type="ECO:0000256" key="10">
    <source>
        <dbReference type="RuleBase" id="RU368072"/>
    </source>
</evidence>
<evidence type="ECO:0000313" key="14">
    <source>
        <dbReference type="EMBL" id="WFD37353.1"/>
    </source>
</evidence>
<reference evidence="14" key="1">
    <citation type="submission" date="2023-03" db="EMBL/GenBank/DDBJ databases">
        <title>Mating type loci evolution in Malassezia.</title>
        <authorList>
            <person name="Coelho M.A."/>
        </authorList>
    </citation>
    <scope>NUCLEOTIDE SEQUENCE</scope>
    <source>
        <strain evidence="14">CBS 9431</strain>
    </source>
</reference>
<evidence type="ECO:0000256" key="1">
    <source>
        <dbReference type="ARBA" id="ARBA00007050"/>
    </source>
</evidence>
<feature type="region of interest" description="Disordered" evidence="12">
    <location>
        <begin position="1"/>
        <end position="63"/>
    </location>
</feature>
<comment type="subunit">
    <text evidence="10">Component of the NDC80 complex.</text>
</comment>
<evidence type="ECO:0000256" key="12">
    <source>
        <dbReference type="SAM" id="MobiDB-lite"/>
    </source>
</evidence>
<evidence type="ECO:0000256" key="5">
    <source>
        <dbReference type="ARBA" id="ARBA00022838"/>
    </source>
</evidence>
<evidence type="ECO:0000313" key="15">
    <source>
        <dbReference type="Proteomes" id="UP001217754"/>
    </source>
</evidence>
<feature type="compositionally biased region" description="Polar residues" evidence="12">
    <location>
        <begin position="1"/>
        <end position="16"/>
    </location>
</feature>
<dbReference type="GeneID" id="85223946"/>
<keyword evidence="15" id="KW-1185">Reference proteome</keyword>
<dbReference type="PANTHER" id="PTHR10643">
    <property type="entry name" value="KINETOCHORE PROTEIN NDC80"/>
    <property type="match status" value="1"/>
</dbReference>
<evidence type="ECO:0000259" key="13">
    <source>
        <dbReference type="Pfam" id="PF03801"/>
    </source>
</evidence>
<dbReference type="Proteomes" id="UP001217754">
    <property type="component" value="Chromosome 1"/>
</dbReference>
<dbReference type="GO" id="GO:0051301">
    <property type="term" value="P:cell division"/>
    <property type="evidence" value="ECO:0007669"/>
    <property type="project" value="UniProtKB-UniRule"/>
</dbReference>
<dbReference type="PANTHER" id="PTHR10643:SF2">
    <property type="entry name" value="KINETOCHORE PROTEIN NDC80 HOMOLOG"/>
    <property type="match status" value="1"/>
</dbReference>
<evidence type="ECO:0000256" key="2">
    <source>
        <dbReference type="ARBA" id="ARBA00022454"/>
    </source>
</evidence>
<keyword evidence="5 10" id="KW-0995">Kinetochore</keyword>
<dbReference type="RefSeq" id="XP_060120250.1">
    <property type="nucleotide sequence ID" value="XM_060264267.1"/>
</dbReference>
<dbReference type="InterPro" id="IPR055260">
    <property type="entry name" value="Ndc80_CH"/>
</dbReference>